<evidence type="ECO:0000313" key="2">
    <source>
        <dbReference type="Proteomes" id="UP000827872"/>
    </source>
</evidence>
<dbReference type="Proteomes" id="UP000827872">
    <property type="component" value="Linkage Group LG07"/>
</dbReference>
<sequence>MGQVPTPLWQNLRLLSGSGDHAVQENGLAVYDSRSIIGSMPKEWMGVFWQAVEVALLLQAVRQNNYAGLLMGSTHLPSRRAYEVISQTLWESGFVCMPQQ</sequence>
<proteinExistence type="predicted"/>
<dbReference type="EMBL" id="CM037620">
    <property type="protein sequence ID" value="KAH7994572.1"/>
    <property type="molecule type" value="Genomic_DNA"/>
</dbReference>
<evidence type="ECO:0000313" key="1">
    <source>
        <dbReference type="EMBL" id="KAH7994572.1"/>
    </source>
</evidence>
<organism evidence="1 2">
    <name type="scientific">Sphaerodactylus townsendi</name>
    <dbReference type="NCBI Taxonomy" id="933632"/>
    <lineage>
        <taxon>Eukaryota</taxon>
        <taxon>Metazoa</taxon>
        <taxon>Chordata</taxon>
        <taxon>Craniata</taxon>
        <taxon>Vertebrata</taxon>
        <taxon>Euteleostomi</taxon>
        <taxon>Lepidosauria</taxon>
        <taxon>Squamata</taxon>
        <taxon>Bifurcata</taxon>
        <taxon>Gekkota</taxon>
        <taxon>Sphaerodactylidae</taxon>
        <taxon>Sphaerodactylus</taxon>
    </lineage>
</organism>
<comment type="caution">
    <text evidence="1">The sequence shown here is derived from an EMBL/GenBank/DDBJ whole genome shotgun (WGS) entry which is preliminary data.</text>
</comment>
<reference evidence="1" key="1">
    <citation type="submission" date="2021-08" db="EMBL/GenBank/DDBJ databases">
        <title>The first chromosome-level gecko genome reveals the dynamic sex chromosomes of Neotropical dwarf geckos (Sphaerodactylidae: Sphaerodactylus).</title>
        <authorList>
            <person name="Pinto B.J."/>
            <person name="Keating S.E."/>
            <person name="Gamble T."/>
        </authorList>
    </citation>
    <scope>NUCLEOTIDE SEQUENCE</scope>
    <source>
        <strain evidence="1">TG3544</strain>
    </source>
</reference>
<accession>A0ACB8EP88</accession>
<protein>
    <submittedName>
        <fullName evidence="1">Uncharacterized protein</fullName>
    </submittedName>
</protein>
<keyword evidence="2" id="KW-1185">Reference proteome</keyword>
<name>A0ACB8EP88_9SAUR</name>
<gene>
    <name evidence="1" type="ORF">K3G42_010199</name>
</gene>